<protein>
    <submittedName>
        <fullName evidence="2">Antibiotic ABC transporter permease</fullName>
    </submittedName>
</protein>
<keyword evidence="1" id="KW-1133">Transmembrane helix</keyword>
<proteinExistence type="predicted"/>
<evidence type="ECO:0000313" key="2">
    <source>
        <dbReference type="EMBL" id="THV38532.1"/>
    </source>
</evidence>
<feature type="transmembrane region" description="Helical" evidence="1">
    <location>
        <begin position="231"/>
        <end position="258"/>
    </location>
</feature>
<dbReference type="AlphaFoldDB" id="A0A4S8Q737"/>
<accession>A0A4S8Q737</accession>
<feature type="transmembrane region" description="Helical" evidence="1">
    <location>
        <begin position="153"/>
        <end position="180"/>
    </location>
</feature>
<reference evidence="3" key="1">
    <citation type="submission" date="2019-04" db="EMBL/GenBank/DDBJ databases">
        <title>Nocardioides xinjiangensis sp. nov.</title>
        <authorList>
            <person name="Liu S."/>
        </authorList>
    </citation>
    <scope>NUCLEOTIDE SEQUENCE [LARGE SCALE GENOMIC DNA]</scope>
    <source>
        <strain evidence="3">18</strain>
    </source>
</reference>
<dbReference type="Pfam" id="PF06182">
    <property type="entry name" value="ABC2_membrane_6"/>
    <property type="match status" value="1"/>
</dbReference>
<keyword evidence="1" id="KW-0812">Transmembrane</keyword>
<dbReference type="PANTHER" id="PTHR36832">
    <property type="entry name" value="SLR1174 PROTEIN-RELATED"/>
    <property type="match status" value="1"/>
</dbReference>
<dbReference type="OrthoDB" id="62003at2"/>
<sequence>MTVAASPVRRGHPFSVDRALAVLSLKRKLAYKTTWIFSIAGGAWPLLAGLVVWQSIIGDGQVGGYDWAAMRAYLIIGFLTATIAWGGSDWDMAVRILDGLVAIDLTKPVDFQRARASEYVGSMASVVPTAVLGTVAAWFWFDPQPPVSATAAVLTAVSILFIFPLAFEISYLSVLLCFWTRRYHGIQWAKDGFLTFFSGMMVPLALMPGWLQAVSWSLPFAHFTATPSSIYLGRVGTAGALGLIALELAWVVAMWVIARLIWRRAVKKVTIHGG</sequence>
<dbReference type="RefSeq" id="WP_136536115.1">
    <property type="nucleotide sequence ID" value="NZ_STGY01000067.1"/>
</dbReference>
<reference evidence="2 3" key="2">
    <citation type="submission" date="2019-05" db="EMBL/GenBank/DDBJ databases">
        <title>Glycomyces buryatensis sp. nov.</title>
        <authorList>
            <person name="Nikitina E."/>
        </authorList>
    </citation>
    <scope>NUCLEOTIDE SEQUENCE [LARGE SCALE GENOMIC DNA]</scope>
    <source>
        <strain evidence="2 3">18</strain>
    </source>
</reference>
<evidence type="ECO:0000313" key="3">
    <source>
        <dbReference type="Proteomes" id="UP000308760"/>
    </source>
</evidence>
<organism evidence="2 3">
    <name type="scientific">Glycomyces buryatensis</name>
    <dbReference type="NCBI Taxonomy" id="2570927"/>
    <lineage>
        <taxon>Bacteria</taxon>
        <taxon>Bacillati</taxon>
        <taxon>Actinomycetota</taxon>
        <taxon>Actinomycetes</taxon>
        <taxon>Glycomycetales</taxon>
        <taxon>Glycomycetaceae</taxon>
        <taxon>Glycomyces</taxon>
    </lineage>
</organism>
<evidence type="ECO:0000256" key="1">
    <source>
        <dbReference type="SAM" id="Phobius"/>
    </source>
</evidence>
<keyword evidence="1" id="KW-0472">Membrane</keyword>
<comment type="caution">
    <text evidence="2">The sequence shown here is derived from an EMBL/GenBank/DDBJ whole genome shotgun (WGS) entry which is preliminary data.</text>
</comment>
<feature type="transmembrane region" description="Helical" evidence="1">
    <location>
        <begin position="192"/>
        <end position="211"/>
    </location>
</feature>
<dbReference type="Proteomes" id="UP000308760">
    <property type="component" value="Unassembled WGS sequence"/>
</dbReference>
<dbReference type="EMBL" id="STGY01000067">
    <property type="protein sequence ID" value="THV38532.1"/>
    <property type="molecule type" value="Genomic_DNA"/>
</dbReference>
<dbReference type="InterPro" id="IPR010390">
    <property type="entry name" value="ABC-2_transporter-like"/>
</dbReference>
<keyword evidence="3" id="KW-1185">Reference proteome</keyword>
<feature type="transmembrane region" description="Helical" evidence="1">
    <location>
        <begin position="119"/>
        <end position="141"/>
    </location>
</feature>
<feature type="transmembrane region" description="Helical" evidence="1">
    <location>
        <begin position="68"/>
        <end position="87"/>
    </location>
</feature>
<dbReference type="PANTHER" id="PTHR36832:SF1">
    <property type="entry name" value="SLR1174 PROTEIN"/>
    <property type="match status" value="1"/>
</dbReference>
<name>A0A4S8Q737_9ACTN</name>
<feature type="transmembrane region" description="Helical" evidence="1">
    <location>
        <begin position="35"/>
        <end position="56"/>
    </location>
</feature>
<gene>
    <name evidence="2" type="ORF">FAB82_18995</name>
</gene>